<dbReference type="RefSeq" id="WP_209634882.1">
    <property type="nucleotide sequence ID" value="NZ_JAGINW010000001.1"/>
</dbReference>
<accession>A0ABS4T9R4</accession>
<evidence type="ECO:0000313" key="1">
    <source>
        <dbReference type="EMBL" id="MBP2320576.1"/>
    </source>
</evidence>
<sequence>MRPPYKPRERVDFDELDLLRRNNPAWKLLRAANGPLVLAFLGKVFVDDNFRSISATELISRLDDELYALNERLGEGAFPKPAKAYLDDWAAAENGWLRKYYPAGSDEVHFDATPAVEKALAWVDTLRERTFVGTESRLNTIFELLRQMAYGAEADPDVRLAELHRRRAKIDAEISRVEGGDVALLDSSAQRDRYQQFAATARELLSDFREVEANFRALDRALRARIAGWQGSKGELLDDVVGNRNTIADSDQGRSFQAFYDFLLSHERQAELTDLLAKVQSLDAVDTDSRMRHIHHDWLDAAERTQATVRLLSEQLRRFLDDQVWLENRRVMDILRSIESSALKLRDHSPDVTYELDGTVPSIVLPMERPLYTPKVKVALESEDISTADEDLDASALFEQAHVDRERLRGFVRGELRHRTQVGLSQVLERQPLEQGMAELVGYLSLDDPAFQVVFDETAREQVRWVDATGTERIASIPRVTFIVSGGL</sequence>
<organism evidence="1 2">
    <name type="scientific">Kibdelosporangium banguiense</name>
    <dbReference type="NCBI Taxonomy" id="1365924"/>
    <lineage>
        <taxon>Bacteria</taxon>
        <taxon>Bacillati</taxon>
        <taxon>Actinomycetota</taxon>
        <taxon>Actinomycetes</taxon>
        <taxon>Pseudonocardiales</taxon>
        <taxon>Pseudonocardiaceae</taxon>
        <taxon>Kibdelosporangium</taxon>
    </lineage>
</organism>
<keyword evidence="2" id="KW-1185">Reference proteome</keyword>
<dbReference type="InterPro" id="IPR021804">
    <property type="entry name" value="DUF3375"/>
</dbReference>
<dbReference type="EMBL" id="JAGINW010000001">
    <property type="protein sequence ID" value="MBP2320576.1"/>
    <property type="molecule type" value="Genomic_DNA"/>
</dbReference>
<dbReference type="Proteomes" id="UP001519332">
    <property type="component" value="Unassembled WGS sequence"/>
</dbReference>
<protein>
    <submittedName>
        <fullName evidence="1">Flagellar motility protein MotE (MotC chaperone)</fullName>
    </submittedName>
</protein>
<evidence type="ECO:0000313" key="2">
    <source>
        <dbReference type="Proteomes" id="UP001519332"/>
    </source>
</evidence>
<proteinExistence type="predicted"/>
<reference evidence="1 2" key="1">
    <citation type="submission" date="2021-03" db="EMBL/GenBank/DDBJ databases">
        <title>Sequencing the genomes of 1000 actinobacteria strains.</title>
        <authorList>
            <person name="Klenk H.-P."/>
        </authorList>
    </citation>
    <scope>NUCLEOTIDE SEQUENCE [LARGE SCALE GENOMIC DNA]</scope>
    <source>
        <strain evidence="1 2">DSM 46670</strain>
    </source>
</reference>
<keyword evidence="1" id="KW-0282">Flagellum</keyword>
<name>A0ABS4T9R4_9PSEU</name>
<keyword evidence="1" id="KW-0966">Cell projection</keyword>
<dbReference type="Pfam" id="PF11855">
    <property type="entry name" value="DUF3375"/>
    <property type="match status" value="1"/>
</dbReference>
<keyword evidence="1" id="KW-0969">Cilium</keyword>
<gene>
    <name evidence="1" type="ORF">JOF56_000961</name>
</gene>
<comment type="caution">
    <text evidence="1">The sequence shown here is derived from an EMBL/GenBank/DDBJ whole genome shotgun (WGS) entry which is preliminary data.</text>
</comment>